<sequence length="303" mass="30749">MMIFQYEFMLRALVGALVIGLAAPALGIYLVQRRMSLIGDGVGHVALTGVGIGLLLNTSPVLTAVIVSAVGAVAIELVRERGRTSGDLALALLFYGGIAGGVMLVGLSSNSSNATLMSYLFGALTTTSPQDLVVIVVVAVVVLAAMLGLRPALFAISHDEEYARVSGLPVRALNLLLAATTAVTVTIAMRTVGLLLISALMVIPVATAQQFSRGFRSTMAAAMTLGLVAAAVGVWLAGTANTAPGATIVVVSIAGFLLVALGGAGWRSLRRRTGPAGAGRPVEPAGAPESVLEQTAPLVGPGR</sequence>
<accession>A0A495JFY3</accession>
<feature type="transmembrane region" description="Helical" evidence="8">
    <location>
        <begin position="132"/>
        <end position="156"/>
    </location>
</feature>
<dbReference type="GO" id="GO:0010043">
    <property type="term" value="P:response to zinc ion"/>
    <property type="evidence" value="ECO:0007669"/>
    <property type="project" value="TreeGrafter"/>
</dbReference>
<evidence type="ECO:0000256" key="6">
    <source>
        <dbReference type="RuleBase" id="RU003943"/>
    </source>
</evidence>
<evidence type="ECO:0000256" key="5">
    <source>
        <dbReference type="ARBA" id="ARBA00023136"/>
    </source>
</evidence>
<dbReference type="OrthoDB" id="9798540at2"/>
<dbReference type="CDD" id="cd06550">
    <property type="entry name" value="TM_ABC_iron-siderophores_like"/>
    <property type="match status" value="1"/>
</dbReference>
<dbReference type="InterPro" id="IPR037294">
    <property type="entry name" value="ABC_BtuC-like"/>
</dbReference>
<feature type="region of interest" description="Disordered" evidence="7">
    <location>
        <begin position="272"/>
        <end position="303"/>
    </location>
</feature>
<keyword evidence="6" id="KW-0813">Transport</keyword>
<evidence type="ECO:0000256" key="8">
    <source>
        <dbReference type="SAM" id="Phobius"/>
    </source>
</evidence>
<evidence type="ECO:0000256" key="2">
    <source>
        <dbReference type="ARBA" id="ARBA00008034"/>
    </source>
</evidence>
<comment type="caution">
    <text evidence="9">The sequence shown here is derived from an EMBL/GenBank/DDBJ whole genome shotgun (WGS) entry which is preliminary data.</text>
</comment>
<dbReference type="SUPFAM" id="SSF81345">
    <property type="entry name" value="ABC transporter involved in vitamin B12 uptake, BtuC"/>
    <property type="match status" value="1"/>
</dbReference>
<dbReference type="AlphaFoldDB" id="A0A495JFY3"/>
<evidence type="ECO:0000256" key="4">
    <source>
        <dbReference type="ARBA" id="ARBA00022989"/>
    </source>
</evidence>
<organism evidence="9 10">
    <name type="scientific">Micromonospora pisi</name>
    <dbReference type="NCBI Taxonomy" id="589240"/>
    <lineage>
        <taxon>Bacteria</taxon>
        <taxon>Bacillati</taxon>
        <taxon>Actinomycetota</taxon>
        <taxon>Actinomycetes</taxon>
        <taxon>Micromonosporales</taxon>
        <taxon>Micromonosporaceae</taxon>
        <taxon>Micromonospora</taxon>
    </lineage>
</organism>
<dbReference type="EMBL" id="RBKT01000001">
    <property type="protein sequence ID" value="RKR87661.1"/>
    <property type="molecule type" value="Genomic_DNA"/>
</dbReference>
<evidence type="ECO:0000256" key="1">
    <source>
        <dbReference type="ARBA" id="ARBA00004141"/>
    </source>
</evidence>
<dbReference type="Pfam" id="PF00950">
    <property type="entry name" value="ABC-3"/>
    <property type="match status" value="1"/>
</dbReference>
<keyword evidence="5 8" id="KW-0472">Membrane</keyword>
<dbReference type="Proteomes" id="UP000277671">
    <property type="component" value="Unassembled WGS sequence"/>
</dbReference>
<dbReference type="GO" id="GO:0055085">
    <property type="term" value="P:transmembrane transport"/>
    <property type="evidence" value="ECO:0007669"/>
    <property type="project" value="InterPro"/>
</dbReference>
<evidence type="ECO:0000313" key="9">
    <source>
        <dbReference type="EMBL" id="RKR87661.1"/>
    </source>
</evidence>
<feature type="transmembrane region" description="Helical" evidence="8">
    <location>
        <begin position="218"/>
        <end position="237"/>
    </location>
</feature>
<keyword evidence="10" id="KW-1185">Reference proteome</keyword>
<dbReference type="PANTHER" id="PTHR30477">
    <property type="entry name" value="ABC-TRANSPORTER METAL-BINDING PROTEIN"/>
    <property type="match status" value="1"/>
</dbReference>
<keyword evidence="3 6" id="KW-0812">Transmembrane</keyword>
<evidence type="ECO:0000256" key="7">
    <source>
        <dbReference type="SAM" id="MobiDB-lite"/>
    </source>
</evidence>
<dbReference type="RefSeq" id="WP_121156403.1">
    <property type="nucleotide sequence ID" value="NZ_RBKT01000001.1"/>
</dbReference>
<dbReference type="PANTHER" id="PTHR30477:SF0">
    <property type="entry name" value="METAL TRANSPORT SYSTEM MEMBRANE PROTEIN TM_0125-RELATED"/>
    <property type="match status" value="1"/>
</dbReference>
<evidence type="ECO:0000313" key="10">
    <source>
        <dbReference type="Proteomes" id="UP000277671"/>
    </source>
</evidence>
<gene>
    <name evidence="9" type="ORF">BDK92_1953</name>
</gene>
<dbReference type="Gene3D" id="1.10.3470.10">
    <property type="entry name" value="ABC transporter involved in vitamin B12 uptake, BtuC"/>
    <property type="match status" value="1"/>
</dbReference>
<evidence type="ECO:0000256" key="3">
    <source>
        <dbReference type="ARBA" id="ARBA00022692"/>
    </source>
</evidence>
<keyword evidence="4 8" id="KW-1133">Transmembrane helix</keyword>
<feature type="transmembrane region" description="Helical" evidence="8">
    <location>
        <begin position="51"/>
        <end position="78"/>
    </location>
</feature>
<feature type="transmembrane region" description="Helical" evidence="8">
    <location>
        <begin position="194"/>
        <end position="211"/>
    </location>
</feature>
<dbReference type="InterPro" id="IPR001626">
    <property type="entry name" value="ABC_TroCD"/>
</dbReference>
<protein>
    <submittedName>
        <fullName evidence="9">Zinc transport system permease protein</fullName>
    </submittedName>
</protein>
<name>A0A495JFY3_9ACTN</name>
<proteinExistence type="inferred from homology"/>
<feature type="transmembrane region" description="Helical" evidence="8">
    <location>
        <begin position="90"/>
        <end position="112"/>
    </location>
</feature>
<comment type="subcellular location">
    <subcellularLocation>
        <location evidence="6">Cell membrane</location>
        <topology evidence="6">Multi-pass membrane protein</topology>
    </subcellularLocation>
    <subcellularLocation>
        <location evidence="1">Membrane</location>
        <topology evidence="1">Multi-pass membrane protein</topology>
    </subcellularLocation>
</comment>
<feature type="transmembrane region" description="Helical" evidence="8">
    <location>
        <begin position="243"/>
        <end position="266"/>
    </location>
</feature>
<reference evidence="9 10" key="1">
    <citation type="submission" date="2018-10" db="EMBL/GenBank/DDBJ databases">
        <title>Sequencing the genomes of 1000 actinobacteria strains.</title>
        <authorList>
            <person name="Klenk H.-P."/>
        </authorList>
    </citation>
    <scope>NUCLEOTIDE SEQUENCE [LARGE SCALE GENOMIC DNA]</scope>
    <source>
        <strain evidence="9 10">DSM 45175</strain>
    </source>
</reference>
<comment type="similarity">
    <text evidence="2 6">Belongs to the ABC-3 integral membrane protein family.</text>
</comment>
<dbReference type="GO" id="GO:0043190">
    <property type="term" value="C:ATP-binding cassette (ABC) transporter complex"/>
    <property type="evidence" value="ECO:0007669"/>
    <property type="project" value="InterPro"/>
</dbReference>